<dbReference type="Proteomes" id="UP000026915">
    <property type="component" value="Chromosome 6"/>
</dbReference>
<feature type="domain" description="Integrase catalytic" evidence="2">
    <location>
        <begin position="226"/>
        <end position="398"/>
    </location>
</feature>
<dbReference type="InterPro" id="IPR036397">
    <property type="entry name" value="RNaseH_sf"/>
</dbReference>
<sequence>MEVDTPQPSWDEFKRQCHLRFGPPIRSHKLGELAKLRQSGTVPDYQENFEQLASRAGTLIQAQKIELYISSLAEYIAVEVELHNLSDLAIAMSISRLYERKGQPTRTPISEVRRSKPPDTPLQHRTRFVKKLTKDEMEETRLKGLCFNCDEPFVKGHQRKKLFRIDSVEEGDEQQTEYEPPTNTDQPEISLNAIISISTPQNMRLQGKLNGNPALTLVDSGVNWLKTLGPILWDFTNMWMSFTKLEKQIELYGIKTSKPDQSAEIQVVTVEDYYADLQRLLQDFVSLFQERTGLYNIFKLHGLPERMVSDKDVTFTSTFWKELFRLSSTKLCFSSAYHPQSDGQTTVVNRTVEMYLRCFTSAHPTKWMDLLSWAEYSYNTSFHSSLQTTPFEAVYGQPPPCLLSYCPGISKLDVVDQALQSPDMILKSLRQNLSYAQHKMKTIYDSKHRNIEFQVGDRVLLRLQPYR</sequence>
<name>A0A061GGS7_THECC</name>
<protein>
    <recommendedName>
        <fullName evidence="2">Integrase catalytic domain-containing protein</fullName>
    </recommendedName>
</protein>
<evidence type="ECO:0000313" key="4">
    <source>
        <dbReference type="Proteomes" id="UP000026915"/>
    </source>
</evidence>
<dbReference type="eggNOG" id="KOG0017">
    <property type="taxonomic scope" value="Eukaryota"/>
</dbReference>
<dbReference type="STRING" id="3641.A0A061GGS7"/>
<dbReference type="Pfam" id="PF03732">
    <property type="entry name" value="Retrotrans_gag"/>
    <property type="match status" value="1"/>
</dbReference>
<dbReference type="InParanoid" id="A0A061GGS7"/>
<dbReference type="GO" id="GO:0003676">
    <property type="term" value="F:nucleic acid binding"/>
    <property type="evidence" value="ECO:0007669"/>
    <property type="project" value="InterPro"/>
</dbReference>
<dbReference type="EMBL" id="CM001884">
    <property type="protein sequence ID" value="EOY29075.1"/>
    <property type="molecule type" value="Genomic_DNA"/>
</dbReference>
<feature type="region of interest" description="Disordered" evidence="1">
    <location>
        <begin position="101"/>
        <end position="122"/>
    </location>
</feature>
<gene>
    <name evidence="3" type="ORF">TCM_030492</name>
</gene>
<accession>A0A061GGS7</accession>
<dbReference type="InterPro" id="IPR012337">
    <property type="entry name" value="RNaseH-like_sf"/>
</dbReference>
<evidence type="ECO:0000313" key="3">
    <source>
        <dbReference type="EMBL" id="EOY29075.1"/>
    </source>
</evidence>
<dbReference type="InterPro" id="IPR005162">
    <property type="entry name" value="Retrotrans_gag_dom"/>
</dbReference>
<dbReference type="Gramene" id="EOY29075">
    <property type="protein sequence ID" value="EOY29075"/>
    <property type="gene ID" value="TCM_030492"/>
</dbReference>
<feature type="region of interest" description="Disordered" evidence="1">
    <location>
        <begin position="166"/>
        <end position="186"/>
    </location>
</feature>
<dbReference type="OMA" id="KHRNIEF"/>
<dbReference type="SUPFAM" id="SSF53098">
    <property type="entry name" value="Ribonuclease H-like"/>
    <property type="match status" value="1"/>
</dbReference>
<dbReference type="HOGENOM" id="CLU_585832_0_0_1"/>
<proteinExistence type="predicted"/>
<dbReference type="PANTHER" id="PTHR37984:SF5">
    <property type="entry name" value="PROTEIN NYNRIN-LIKE"/>
    <property type="match status" value="1"/>
</dbReference>
<dbReference type="Gene3D" id="3.30.420.10">
    <property type="entry name" value="Ribonuclease H-like superfamily/Ribonuclease H"/>
    <property type="match status" value="1"/>
</dbReference>
<evidence type="ECO:0000256" key="1">
    <source>
        <dbReference type="SAM" id="MobiDB-lite"/>
    </source>
</evidence>
<reference evidence="3 4" key="1">
    <citation type="journal article" date="2013" name="Genome Biol.">
        <title>The genome sequence of the most widely cultivated cacao type and its use to identify candidate genes regulating pod color.</title>
        <authorList>
            <person name="Motamayor J.C."/>
            <person name="Mockaitis K."/>
            <person name="Schmutz J."/>
            <person name="Haiminen N."/>
            <person name="Iii D.L."/>
            <person name="Cornejo O."/>
            <person name="Findley S.D."/>
            <person name="Zheng P."/>
            <person name="Utro F."/>
            <person name="Royaert S."/>
            <person name="Saski C."/>
            <person name="Jenkins J."/>
            <person name="Podicheti R."/>
            <person name="Zhao M."/>
            <person name="Scheffler B.E."/>
            <person name="Stack J.C."/>
            <person name="Feltus F.A."/>
            <person name="Mustiga G.M."/>
            <person name="Amores F."/>
            <person name="Phillips W."/>
            <person name="Marelli J.P."/>
            <person name="May G.D."/>
            <person name="Shapiro H."/>
            <person name="Ma J."/>
            <person name="Bustamante C.D."/>
            <person name="Schnell R.J."/>
            <person name="Main D."/>
            <person name="Gilbert D."/>
            <person name="Parida L."/>
            <person name="Kuhn D.N."/>
        </authorList>
    </citation>
    <scope>NUCLEOTIDE SEQUENCE [LARGE SCALE GENOMIC DNA]</scope>
    <source>
        <strain evidence="4">cv. Matina 1-6</strain>
    </source>
</reference>
<organism evidence="3 4">
    <name type="scientific">Theobroma cacao</name>
    <name type="common">Cacao</name>
    <name type="synonym">Cocoa</name>
    <dbReference type="NCBI Taxonomy" id="3641"/>
    <lineage>
        <taxon>Eukaryota</taxon>
        <taxon>Viridiplantae</taxon>
        <taxon>Streptophyta</taxon>
        <taxon>Embryophyta</taxon>
        <taxon>Tracheophyta</taxon>
        <taxon>Spermatophyta</taxon>
        <taxon>Magnoliopsida</taxon>
        <taxon>eudicotyledons</taxon>
        <taxon>Gunneridae</taxon>
        <taxon>Pentapetalae</taxon>
        <taxon>rosids</taxon>
        <taxon>malvids</taxon>
        <taxon>Malvales</taxon>
        <taxon>Malvaceae</taxon>
        <taxon>Byttnerioideae</taxon>
        <taxon>Theobroma</taxon>
    </lineage>
</organism>
<keyword evidence="4" id="KW-1185">Reference proteome</keyword>
<dbReference type="AlphaFoldDB" id="A0A061GGS7"/>
<dbReference type="GO" id="GO:0015074">
    <property type="term" value="P:DNA integration"/>
    <property type="evidence" value="ECO:0007669"/>
    <property type="project" value="InterPro"/>
</dbReference>
<evidence type="ECO:0000259" key="2">
    <source>
        <dbReference type="PROSITE" id="PS50994"/>
    </source>
</evidence>
<dbReference type="PANTHER" id="PTHR37984">
    <property type="entry name" value="PROTEIN CBG26694"/>
    <property type="match status" value="1"/>
</dbReference>
<dbReference type="InterPro" id="IPR001584">
    <property type="entry name" value="Integrase_cat-core"/>
</dbReference>
<dbReference type="InterPro" id="IPR050951">
    <property type="entry name" value="Retrovirus_Pol_polyprotein"/>
</dbReference>
<dbReference type="PROSITE" id="PS50994">
    <property type="entry name" value="INTEGRASE"/>
    <property type="match status" value="1"/>
</dbReference>